<keyword evidence="1" id="KW-0677">Repeat</keyword>
<accession>A0ABS4H157</accession>
<evidence type="ECO:0000313" key="4">
    <source>
        <dbReference type="Proteomes" id="UP001519273"/>
    </source>
</evidence>
<dbReference type="RefSeq" id="WP_209845752.1">
    <property type="nucleotide sequence ID" value="NZ_CBCRVE010000001.1"/>
</dbReference>
<evidence type="ECO:0000313" key="3">
    <source>
        <dbReference type="EMBL" id="MBP1936007.1"/>
    </source>
</evidence>
<evidence type="ECO:0000259" key="2">
    <source>
        <dbReference type="Pfam" id="PF25023"/>
    </source>
</evidence>
<dbReference type="EMBL" id="JAGGKP010000001">
    <property type="protein sequence ID" value="MBP1936007.1"/>
    <property type="molecule type" value="Genomic_DNA"/>
</dbReference>
<comment type="caution">
    <text evidence="3">The sequence shown here is derived from an EMBL/GenBank/DDBJ whole genome shotgun (WGS) entry which is preliminary data.</text>
</comment>
<dbReference type="Proteomes" id="UP001519273">
    <property type="component" value="Unassembled WGS sequence"/>
</dbReference>
<dbReference type="InterPro" id="IPR056823">
    <property type="entry name" value="TEN-like_YD-shell"/>
</dbReference>
<dbReference type="PANTHER" id="PTHR32305:SF15">
    <property type="entry name" value="PROTEIN RHSA-RELATED"/>
    <property type="match status" value="1"/>
</dbReference>
<dbReference type="InterPro" id="IPR050708">
    <property type="entry name" value="T6SS_VgrG/RHS"/>
</dbReference>
<dbReference type="InterPro" id="IPR022385">
    <property type="entry name" value="Rhs_assc_core"/>
</dbReference>
<gene>
    <name evidence="3" type="ORF">J2Z20_000868</name>
</gene>
<name>A0ABS4H157_9BACL</name>
<organism evidence="3 4">
    <name type="scientific">Paenibacillus sediminis</name>
    <dbReference type="NCBI Taxonomy" id="664909"/>
    <lineage>
        <taxon>Bacteria</taxon>
        <taxon>Bacillati</taxon>
        <taxon>Bacillota</taxon>
        <taxon>Bacilli</taxon>
        <taxon>Bacillales</taxon>
        <taxon>Paenibacillaceae</taxon>
        <taxon>Paenibacillus</taxon>
    </lineage>
</organism>
<proteinExistence type="predicted"/>
<dbReference type="PANTHER" id="PTHR32305">
    <property type="match status" value="1"/>
</dbReference>
<sequence length="348" mass="39050">MHPGGPRDGWEKQYKKTHWELNYTNDVSLDLPEPLQVTEADETKWKESYVYGAKGEPLSMTYLPANDPNNGWEPAPGEGGAEPGTQPKTLWYMQDALGSVIGLVEKDGRVSSRYHYDEFGIPLDSKKFDLNWPGPDNLFGYTGLGYDYNSGLSYARARYYEPEIGRFVSEDTYEGQIDNPLTLNLYTYVGNNPLIRWDPSGNNWVTSGLKRVSQGLQNAWDATVDFADTAQKAAQRKVWRTAAEEGIRGVYGYNITADLLLHSLQDEPGTLVLGNDSYAASQIKQDQSFNKQLEKYVYSMDAFKNGNTLKTYFSSTFNSGDLEAAIHNYDMNVSGYRQSDGPGNYTSL</sequence>
<protein>
    <submittedName>
        <fullName evidence="3">RHS repeat-associated protein</fullName>
    </submittedName>
</protein>
<dbReference type="Gene3D" id="2.180.10.10">
    <property type="entry name" value="RHS repeat-associated core"/>
    <property type="match status" value="1"/>
</dbReference>
<dbReference type="NCBIfam" id="TIGR03696">
    <property type="entry name" value="Rhs_assc_core"/>
    <property type="match status" value="1"/>
</dbReference>
<keyword evidence="4" id="KW-1185">Reference proteome</keyword>
<reference evidence="3 4" key="1">
    <citation type="submission" date="2021-03" db="EMBL/GenBank/DDBJ databases">
        <title>Genomic Encyclopedia of Type Strains, Phase IV (KMG-IV): sequencing the most valuable type-strain genomes for metagenomic binning, comparative biology and taxonomic classification.</title>
        <authorList>
            <person name="Goeker M."/>
        </authorList>
    </citation>
    <scope>NUCLEOTIDE SEQUENCE [LARGE SCALE GENOMIC DNA]</scope>
    <source>
        <strain evidence="3 4">DSM 23491</strain>
    </source>
</reference>
<feature type="domain" description="Teneurin-like YD-shell" evidence="2">
    <location>
        <begin position="92"/>
        <end position="193"/>
    </location>
</feature>
<dbReference type="Pfam" id="PF25023">
    <property type="entry name" value="TEN_YD-shell"/>
    <property type="match status" value="1"/>
</dbReference>
<evidence type="ECO:0000256" key="1">
    <source>
        <dbReference type="ARBA" id="ARBA00022737"/>
    </source>
</evidence>